<dbReference type="AlphaFoldDB" id="A0A1L8R4Y6"/>
<sequence>MADVQIGKSQVYASTLGLGTNKIGGHNLFKNLDDEVGKEVLRTALRNGVTLLDTAYAYGFGQSEKLIGEVLQEAEFDRARVIIATKAAQVPGNEEQLDNSPEFLQNAVEDALKRLQTEYIDIFYIHFPDEVTKKNEAVKALHELKEAGKIRAIGVSNFSLAQIKEANLDGYVDVVEDNYNLLHREAETELFPYLAKHKISFIPYFPLASGLLSGKYTADQKFAENDSRSKNPDFTGDRYQKIIATMEEMKIIAHRNDATVTQLVLAWYLKNPNIAAVIPGARNVEQMVANAKATDIRINNDDYELIDDLFRF</sequence>
<dbReference type="GO" id="GO:0005829">
    <property type="term" value="C:cytosol"/>
    <property type="evidence" value="ECO:0007669"/>
    <property type="project" value="UniProtKB-ARBA"/>
</dbReference>
<name>A0A1L8R4Y6_9ENTE</name>
<dbReference type="PROSITE" id="PS00062">
    <property type="entry name" value="ALDOKETO_REDUCTASE_2"/>
    <property type="match status" value="1"/>
</dbReference>
<dbReference type="Proteomes" id="UP000182835">
    <property type="component" value="Unassembled WGS sequence"/>
</dbReference>
<dbReference type="Pfam" id="PF00248">
    <property type="entry name" value="Aldo_ket_red"/>
    <property type="match status" value="1"/>
</dbReference>
<dbReference type="InterPro" id="IPR020471">
    <property type="entry name" value="AKR"/>
</dbReference>
<dbReference type="OrthoDB" id="9773828at2"/>
<dbReference type="RefSeq" id="WP_071865103.1">
    <property type="nucleotide sequence ID" value="NZ_JBHLVQ010000002.1"/>
</dbReference>
<dbReference type="InterPro" id="IPR023210">
    <property type="entry name" value="NADP_OxRdtase_dom"/>
</dbReference>
<comment type="caution">
    <text evidence="3">The sequence shown here is derived from an EMBL/GenBank/DDBJ whole genome shotgun (WGS) entry which is preliminary data.</text>
</comment>
<dbReference type="InterPro" id="IPR050523">
    <property type="entry name" value="AKR_Detox_Biosynth"/>
</dbReference>
<dbReference type="PANTHER" id="PTHR43364:SF4">
    <property type="entry name" value="NAD(P)-LINKED OXIDOREDUCTASE SUPERFAMILY PROTEIN"/>
    <property type="match status" value="1"/>
</dbReference>
<keyword evidence="1" id="KW-0560">Oxidoreductase</keyword>
<evidence type="ECO:0000259" key="2">
    <source>
        <dbReference type="Pfam" id="PF00248"/>
    </source>
</evidence>
<accession>A0A1L8R4Y6</accession>
<proteinExistence type="predicted"/>
<organism evidence="3 4">
    <name type="scientific">Enterococcus canintestini</name>
    <dbReference type="NCBI Taxonomy" id="317010"/>
    <lineage>
        <taxon>Bacteria</taxon>
        <taxon>Bacillati</taxon>
        <taxon>Bacillota</taxon>
        <taxon>Bacilli</taxon>
        <taxon>Lactobacillales</taxon>
        <taxon>Enterococcaceae</taxon>
        <taxon>Enterococcus</taxon>
    </lineage>
</organism>
<dbReference type="STRING" id="317010.RU96_GL000568"/>
<feature type="domain" description="NADP-dependent oxidoreductase" evidence="2">
    <location>
        <begin position="16"/>
        <end position="309"/>
    </location>
</feature>
<dbReference type="Gene3D" id="3.20.20.100">
    <property type="entry name" value="NADP-dependent oxidoreductase domain"/>
    <property type="match status" value="1"/>
</dbReference>
<reference evidence="3 4" key="1">
    <citation type="submission" date="2014-12" db="EMBL/GenBank/DDBJ databases">
        <title>Draft genome sequences of 29 type strains of Enterococci.</title>
        <authorList>
            <person name="Zhong Z."/>
            <person name="Sun Z."/>
            <person name="Liu W."/>
            <person name="Zhang W."/>
            <person name="Zhang H."/>
        </authorList>
    </citation>
    <scope>NUCLEOTIDE SEQUENCE [LARGE SCALE GENOMIC DNA]</scope>
    <source>
        <strain evidence="3 4">DSM 21207</strain>
    </source>
</reference>
<dbReference type="SUPFAM" id="SSF51430">
    <property type="entry name" value="NAD(P)-linked oxidoreductase"/>
    <property type="match status" value="1"/>
</dbReference>
<evidence type="ECO:0000313" key="4">
    <source>
        <dbReference type="Proteomes" id="UP000182835"/>
    </source>
</evidence>
<evidence type="ECO:0000313" key="3">
    <source>
        <dbReference type="EMBL" id="OJG14814.1"/>
    </source>
</evidence>
<dbReference type="PRINTS" id="PR00069">
    <property type="entry name" value="ALDKETRDTASE"/>
</dbReference>
<dbReference type="GO" id="GO:0016491">
    <property type="term" value="F:oxidoreductase activity"/>
    <property type="evidence" value="ECO:0007669"/>
    <property type="project" value="UniProtKB-KW"/>
</dbReference>
<dbReference type="InterPro" id="IPR036812">
    <property type="entry name" value="NAD(P)_OxRdtase_dom_sf"/>
</dbReference>
<dbReference type="InterPro" id="IPR018170">
    <property type="entry name" value="Aldo/ket_reductase_CS"/>
</dbReference>
<evidence type="ECO:0000256" key="1">
    <source>
        <dbReference type="ARBA" id="ARBA00023002"/>
    </source>
</evidence>
<dbReference type="PANTHER" id="PTHR43364">
    <property type="entry name" value="NADH-SPECIFIC METHYLGLYOXAL REDUCTASE-RELATED"/>
    <property type="match status" value="1"/>
</dbReference>
<dbReference type="FunFam" id="3.20.20.100:FF:000004">
    <property type="entry name" value="Oxidoreductase, aldo/keto reductase"/>
    <property type="match status" value="1"/>
</dbReference>
<dbReference type="EMBL" id="JXKG01000013">
    <property type="protein sequence ID" value="OJG14814.1"/>
    <property type="molecule type" value="Genomic_DNA"/>
</dbReference>
<gene>
    <name evidence="3" type="ORF">RU96_GL000568</name>
</gene>
<protein>
    <submittedName>
        <fullName evidence="3">Oxidoreductase, aldo/keto reductase</fullName>
    </submittedName>
</protein>